<dbReference type="SUPFAM" id="SSF56214">
    <property type="entry name" value="4'-phosphopantetheinyl transferase"/>
    <property type="match status" value="1"/>
</dbReference>
<dbReference type="InterPro" id="IPR008278">
    <property type="entry name" value="4-PPantetheinyl_Trfase_dom"/>
</dbReference>
<organism evidence="3">
    <name type="scientific">marine metagenome</name>
    <dbReference type="NCBI Taxonomy" id="408172"/>
    <lineage>
        <taxon>unclassified sequences</taxon>
        <taxon>metagenomes</taxon>
        <taxon>ecological metagenomes</taxon>
    </lineage>
</organism>
<evidence type="ECO:0000259" key="2">
    <source>
        <dbReference type="Pfam" id="PF01648"/>
    </source>
</evidence>
<protein>
    <recommendedName>
        <fullName evidence="2">4'-phosphopantetheinyl transferase domain-containing protein</fullName>
    </recommendedName>
</protein>
<dbReference type="Pfam" id="PF01648">
    <property type="entry name" value="ACPS"/>
    <property type="match status" value="1"/>
</dbReference>
<gene>
    <name evidence="3" type="ORF">METZ01_LOCUS267096</name>
</gene>
<evidence type="ECO:0000313" key="3">
    <source>
        <dbReference type="EMBL" id="SVC14242.1"/>
    </source>
</evidence>
<dbReference type="AlphaFoldDB" id="A0A382JSC8"/>
<dbReference type="InterPro" id="IPR037143">
    <property type="entry name" value="4-PPantetheinyl_Trfase_dom_sf"/>
</dbReference>
<accession>A0A382JSC8</accession>
<feature type="domain" description="4'-phosphopantetheinyl transferase" evidence="2">
    <location>
        <begin position="74"/>
        <end position="126"/>
    </location>
</feature>
<name>A0A382JSC8_9ZZZZ</name>
<evidence type="ECO:0000256" key="1">
    <source>
        <dbReference type="ARBA" id="ARBA00022679"/>
    </source>
</evidence>
<dbReference type="GO" id="GO:0000287">
    <property type="term" value="F:magnesium ion binding"/>
    <property type="evidence" value="ECO:0007669"/>
    <property type="project" value="InterPro"/>
</dbReference>
<sequence>MSSKEQKQSNLLFGLPRYKSWLYGRSALKNLLSNLNLDMDTSRLTFPNSRFSLSHCVNLAVAAGLLTEQKSINGIGVDLELNRSVTDMHTKFYLSRIERRSALDNDDRIRLWTIKEALFKADPDNQHTVLGHYEIEDPSLLQGKAKNNRGRSFYYSCEKLPMDKIFEIRSGGWISCAVSFSSST</sequence>
<reference evidence="3" key="1">
    <citation type="submission" date="2018-05" db="EMBL/GenBank/DDBJ databases">
        <authorList>
            <person name="Lanie J.A."/>
            <person name="Ng W.-L."/>
            <person name="Kazmierczak K.M."/>
            <person name="Andrzejewski T.M."/>
            <person name="Davidsen T.M."/>
            <person name="Wayne K.J."/>
            <person name="Tettelin H."/>
            <person name="Glass J.I."/>
            <person name="Rusch D."/>
            <person name="Podicherti R."/>
            <person name="Tsui H.-C.T."/>
            <person name="Winkler M.E."/>
        </authorList>
    </citation>
    <scope>NUCLEOTIDE SEQUENCE</scope>
</reference>
<dbReference type="GO" id="GO:0008897">
    <property type="term" value="F:holo-[acyl-carrier-protein] synthase activity"/>
    <property type="evidence" value="ECO:0007669"/>
    <property type="project" value="InterPro"/>
</dbReference>
<proteinExistence type="predicted"/>
<dbReference type="EMBL" id="UINC01075751">
    <property type="protein sequence ID" value="SVC14242.1"/>
    <property type="molecule type" value="Genomic_DNA"/>
</dbReference>
<keyword evidence="1" id="KW-0808">Transferase</keyword>